<organism evidence="7 8">
    <name type="scientific">Stieleria neptunia</name>
    <dbReference type="NCBI Taxonomy" id="2527979"/>
    <lineage>
        <taxon>Bacteria</taxon>
        <taxon>Pseudomonadati</taxon>
        <taxon>Planctomycetota</taxon>
        <taxon>Planctomycetia</taxon>
        <taxon>Pirellulales</taxon>
        <taxon>Pirellulaceae</taxon>
        <taxon>Stieleria</taxon>
    </lineage>
</organism>
<dbReference type="PROSITE" id="PS50936">
    <property type="entry name" value="ENGC_GTPASE"/>
    <property type="match status" value="1"/>
</dbReference>
<accession>A0A518HVB8</accession>
<reference evidence="7 8" key="1">
    <citation type="submission" date="2019-03" db="EMBL/GenBank/DDBJ databases">
        <title>Deep-cultivation of Planctomycetes and their phenomic and genomic characterization uncovers novel biology.</title>
        <authorList>
            <person name="Wiegand S."/>
            <person name="Jogler M."/>
            <person name="Boedeker C."/>
            <person name="Pinto D."/>
            <person name="Vollmers J."/>
            <person name="Rivas-Marin E."/>
            <person name="Kohn T."/>
            <person name="Peeters S.H."/>
            <person name="Heuer A."/>
            <person name="Rast P."/>
            <person name="Oberbeckmann S."/>
            <person name="Bunk B."/>
            <person name="Jeske O."/>
            <person name="Meyerdierks A."/>
            <person name="Storesund J.E."/>
            <person name="Kallscheuer N."/>
            <person name="Luecker S."/>
            <person name="Lage O.M."/>
            <person name="Pohl T."/>
            <person name="Merkel B.J."/>
            <person name="Hornburger P."/>
            <person name="Mueller R.-W."/>
            <person name="Bruemmer F."/>
            <person name="Labrenz M."/>
            <person name="Spormann A.M."/>
            <person name="Op den Camp H."/>
            <person name="Overmann J."/>
            <person name="Amann R."/>
            <person name="Jetten M.S.M."/>
            <person name="Mascher T."/>
            <person name="Medema M.H."/>
            <person name="Devos D.P."/>
            <person name="Kaster A.-K."/>
            <person name="Ovreas L."/>
            <person name="Rohde M."/>
            <person name="Galperin M.Y."/>
            <person name="Jogler C."/>
        </authorList>
    </citation>
    <scope>NUCLEOTIDE SEQUENCE [LARGE SCALE GENOMIC DNA]</scope>
    <source>
        <strain evidence="7 8">Enr13</strain>
    </source>
</reference>
<dbReference type="InterPro" id="IPR010914">
    <property type="entry name" value="RsgA_GTPase_dom"/>
</dbReference>
<dbReference type="NCBIfam" id="TIGR00157">
    <property type="entry name" value="ribosome small subunit-dependent GTPase A"/>
    <property type="match status" value="1"/>
</dbReference>
<dbReference type="PANTHER" id="PTHR32120:SF11">
    <property type="entry name" value="SMALL RIBOSOMAL SUBUNIT BIOGENESIS GTPASE RSGA 1, MITOCHONDRIAL-RELATED"/>
    <property type="match status" value="1"/>
</dbReference>
<keyword evidence="3" id="KW-0963">Cytoplasm</keyword>
<evidence type="ECO:0000259" key="5">
    <source>
        <dbReference type="PROSITE" id="PS50936"/>
    </source>
</evidence>
<feature type="domain" description="CP-type G" evidence="6">
    <location>
        <begin position="156"/>
        <end position="316"/>
    </location>
</feature>
<sequence>MAKKKRKSNQSRVSFRKRHQGRVRDSDLTRQFHVGDTESLADAIKNERVSGKGDLTRKRTVVGVQASAPASADDPQSHDSMLIGGRVLRAHGLRNTILADDGRTFECSIRQVLKSLSIDGRGTVVAGDRIQFRAESETTGMIEFVAPRHGIISRQSRGQQHIIAANVDHLLIVTSAAEPTIKPALIDRFLLSAEQCGLNPVVIINKCDLVDPAALQPILGVYASLGYRVLLTSADRGTNIDYLKELLKGKQTALSGQSGVGKSSLLNAVEPGLGLAVSEVSKDNQKGRHTTTTSTLIPLHGENAGWVFDTPGIRQFQLWDITAEEVAGLMPDLRPHVGDCRYANCLHLSEDDCAVKDAVADGRIDARRYDSYCHLLEDDLLL</sequence>
<keyword evidence="3" id="KW-0699">rRNA-binding</keyword>
<dbReference type="EC" id="3.6.1.-" evidence="3"/>
<feature type="binding site" evidence="3">
    <location>
        <position position="340"/>
    </location>
    <ligand>
        <name>Zn(2+)</name>
        <dbReference type="ChEBI" id="CHEBI:29105"/>
    </ligand>
</feature>
<feature type="domain" description="EngC GTPase" evidence="5">
    <location>
        <begin position="165"/>
        <end position="314"/>
    </location>
</feature>
<dbReference type="GO" id="GO:0003924">
    <property type="term" value="F:GTPase activity"/>
    <property type="evidence" value="ECO:0007669"/>
    <property type="project" value="UniProtKB-UniRule"/>
</dbReference>
<feature type="compositionally biased region" description="Basic residues" evidence="4">
    <location>
        <begin position="1"/>
        <end position="21"/>
    </location>
</feature>
<evidence type="ECO:0000313" key="8">
    <source>
        <dbReference type="Proteomes" id="UP000319004"/>
    </source>
</evidence>
<evidence type="ECO:0000256" key="2">
    <source>
        <dbReference type="ARBA" id="ARBA00023134"/>
    </source>
</evidence>
<keyword evidence="3" id="KW-0479">Metal-binding</keyword>
<keyword evidence="2 3" id="KW-0342">GTP-binding</keyword>
<evidence type="ECO:0000256" key="1">
    <source>
        <dbReference type="ARBA" id="ARBA00022741"/>
    </source>
</evidence>
<dbReference type="GO" id="GO:0005737">
    <property type="term" value="C:cytoplasm"/>
    <property type="evidence" value="ECO:0007669"/>
    <property type="project" value="UniProtKB-SubCell"/>
</dbReference>
<feature type="region of interest" description="Disordered" evidence="4">
    <location>
        <begin position="1"/>
        <end position="30"/>
    </location>
</feature>
<feature type="binding site" evidence="3">
    <location>
        <position position="353"/>
    </location>
    <ligand>
        <name>Zn(2+)</name>
        <dbReference type="ChEBI" id="CHEBI:29105"/>
    </ligand>
</feature>
<keyword evidence="3 7" id="KW-0378">Hydrolase</keyword>
<keyword evidence="3" id="KW-0690">Ribosome biogenesis</keyword>
<keyword evidence="1 3" id="KW-0547">Nucleotide-binding</keyword>
<dbReference type="KEGG" id="snep:Enr13x_46600"/>
<feature type="binding site" evidence="3">
    <location>
        <begin position="205"/>
        <end position="208"/>
    </location>
    <ligand>
        <name>GTP</name>
        <dbReference type="ChEBI" id="CHEBI:37565"/>
    </ligand>
</feature>
<feature type="binding site" evidence="3">
    <location>
        <position position="345"/>
    </location>
    <ligand>
        <name>Zn(2+)</name>
        <dbReference type="ChEBI" id="CHEBI:29105"/>
    </ligand>
</feature>
<dbReference type="SUPFAM" id="SSF52540">
    <property type="entry name" value="P-loop containing nucleoside triphosphate hydrolases"/>
    <property type="match status" value="1"/>
</dbReference>
<evidence type="ECO:0000313" key="7">
    <source>
        <dbReference type="EMBL" id="QDV44789.1"/>
    </source>
</evidence>
<dbReference type="InterPro" id="IPR030378">
    <property type="entry name" value="G_CP_dom"/>
</dbReference>
<comment type="subunit">
    <text evidence="3">Monomer. Associates with 30S ribosomal subunit, binds 16S rRNA.</text>
</comment>
<evidence type="ECO:0000259" key="6">
    <source>
        <dbReference type="PROSITE" id="PS51721"/>
    </source>
</evidence>
<dbReference type="EMBL" id="CP037423">
    <property type="protein sequence ID" value="QDV44789.1"/>
    <property type="molecule type" value="Genomic_DNA"/>
</dbReference>
<keyword evidence="3" id="KW-0862">Zinc</keyword>
<comment type="subcellular location">
    <subcellularLocation>
        <location evidence="3">Cytoplasm</location>
    </subcellularLocation>
</comment>
<dbReference type="Proteomes" id="UP000319004">
    <property type="component" value="Chromosome"/>
</dbReference>
<gene>
    <name evidence="3 7" type="primary">rsgA</name>
    <name evidence="7" type="ORF">Enr13x_46600</name>
</gene>
<dbReference type="CDD" id="cd01854">
    <property type="entry name" value="YjeQ_EngC"/>
    <property type="match status" value="1"/>
</dbReference>
<dbReference type="InterPro" id="IPR004881">
    <property type="entry name" value="Ribosome_biogen_GTPase_RsgA"/>
</dbReference>
<comment type="function">
    <text evidence="3">One of several proteins that assist in the late maturation steps of the functional core of the 30S ribosomal subunit. Helps release RbfA from mature subunits. May play a role in the assembly of ribosomal proteins into the subunit. Circularly permuted GTPase that catalyzes slow GTP hydrolysis, GTPase activity is stimulated by the 30S ribosomal subunit.</text>
</comment>
<dbReference type="PROSITE" id="PS51721">
    <property type="entry name" value="G_CP"/>
    <property type="match status" value="1"/>
</dbReference>
<dbReference type="OrthoDB" id="9809485at2"/>
<proteinExistence type="inferred from homology"/>
<evidence type="ECO:0000256" key="3">
    <source>
        <dbReference type="HAMAP-Rule" id="MF_01820"/>
    </source>
</evidence>
<dbReference type="InterPro" id="IPR012340">
    <property type="entry name" value="NA-bd_OB-fold"/>
</dbReference>
<feature type="binding site" evidence="3">
    <location>
        <begin position="256"/>
        <end position="264"/>
    </location>
    <ligand>
        <name>GTP</name>
        <dbReference type="ChEBI" id="CHEBI:37565"/>
    </ligand>
</feature>
<dbReference type="PANTHER" id="PTHR32120">
    <property type="entry name" value="SMALL RIBOSOMAL SUBUNIT BIOGENESIS GTPASE RSGA"/>
    <property type="match status" value="1"/>
</dbReference>
<keyword evidence="8" id="KW-1185">Reference proteome</keyword>
<feature type="binding site" evidence="3">
    <location>
        <position position="347"/>
    </location>
    <ligand>
        <name>Zn(2+)</name>
        <dbReference type="ChEBI" id="CHEBI:29105"/>
    </ligand>
</feature>
<dbReference type="GO" id="GO:0005525">
    <property type="term" value="F:GTP binding"/>
    <property type="evidence" value="ECO:0007669"/>
    <property type="project" value="UniProtKB-UniRule"/>
</dbReference>
<dbReference type="HAMAP" id="MF_01820">
    <property type="entry name" value="GTPase_RsgA"/>
    <property type="match status" value="1"/>
</dbReference>
<dbReference type="Pfam" id="PF03193">
    <property type="entry name" value="RsgA_GTPase"/>
    <property type="match status" value="1"/>
</dbReference>
<dbReference type="GO" id="GO:0042274">
    <property type="term" value="P:ribosomal small subunit biogenesis"/>
    <property type="evidence" value="ECO:0007669"/>
    <property type="project" value="UniProtKB-UniRule"/>
</dbReference>
<comment type="similarity">
    <text evidence="3">Belongs to the TRAFAC class YlqF/YawG GTPase family. RsgA subfamily.</text>
</comment>
<dbReference type="Gene3D" id="3.40.50.300">
    <property type="entry name" value="P-loop containing nucleotide triphosphate hydrolases"/>
    <property type="match status" value="1"/>
</dbReference>
<dbReference type="GO" id="GO:0019843">
    <property type="term" value="F:rRNA binding"/>
    <property type="evidence" value="ECO:0007669"/>
    <property type="project" value="UniProtKB-KW"/>
</dbReference>
<keyword evidence="3" id="KW-0694">RNA-binding</keyword>
<name>A0A518HVB8_9BACT</name>
<dbReference type="AlphaFoldDB" id="A0A518HVB8"/>
<dbReference type="Gene3D" id="2.40.50.140">
    <property type="entry name" value="Nucleic acid-binding proteins"/>
    <property type="match status" value="1"/>
</dbReference>
<protein>
    <recommendedName>
        <fullName evidence="3">Small ribosomal subunit biogenesis GTPase RsgA</fullName>
        <ecNumber evidence="3">3.6.1.-</ecNumber>
    </recommendedName>
</protein>
<evidence type="ECO:0000256" key="4">
    <source>
        <dbReference type="SAM" id="MobiDB-lite"/>
    </source>
</evidence>
<dbReference type="Gene3D" id="1.10.40.50">
    <property type="entry name" value="Probable gtpase engc, domain 3"/>
    <property type="match status" value="1"/>
</dbReference>
<dbReference type="InterPro" id="IPR027417">
    <property type="entry name" value="P-loop_NTPase"/>
</dbReference>
<comment type="cofactor">
    <cofactor evidence="3">
        <name>Zn(2+)</name>
        <dbReference type="ChEBI" id="CHEBI:29105"/>
    </cofactor>
    <text evidence="3">Binds 1 zinc ion per subunit.</text>
</comment>
<dbReference type="GO" id="GO:0046872">
    <property type="term" value="F:metal ion binding"/>
    <property type="evidence" value="ECO:0007669"/>
    <property type="project" value="UniProtKB-KW"/>
</dbReference>
<dbReference type="RefSeq" id="WP_145389069.1">
    <property type="nucleotide sequence ID" value="NZ_CP037423.1"/>
</dbReference>